<dbReference type="EMBL" id="CM042881">
    <property type="protein sequence ID" value="KAI4387284.1"/>
    <property type="molecule type" value="Genomic_DNA"/>
</dbReference>
<dbReference type="Proteomes" id="UP001057402">
    <property type="component" value="Chromosome 2"/>
</dbReference>
<keyword evidence="2" id="KW-1185">Reference proteome</keyword>
<name>A0ACB9S805_9MYRT</name>
<proteinExistence type="predicted"/>
<organism evidence="1 2">
    <name type="scientific">Melastoma candidum</name>
    <dbReference type="NCBI Taxonomy" id="119954"/>
    <lineage>
        <taxon>Eukaryota</taxon>
        <taxon>Viridiplantae</taxon>
        <taxon>Streptophyta</taxon>
        <taxon>Embryophyta</taxon>
        <taxon>Tracheophyta</taxon>
        <taxon>Spermatophyta</taxon>
        <taxon>Magnoliopsida</taxon>
        <taxon>eudicotyledons</taxon>
        <taxon>Gunneridae</taxon>
        <taxon>Pentapetalae</taxon>
        <taxon>rosids</taxon>
        <taxon>malvids</taxon>
        <taxon>Myrtales</taxon>
        <taxon>Melastomataceae</taxon>
        <taxon>Melastomatoideae</taxon>
        <taxon>Melastomateae</taxon>
        <taxon>Melastoma</taxon>
    </lineage>
</organism>
<comment type="caution">
    <text evidence="1">The sequence shown here is derived from an EMBL/GenBank/DDBJ whole genome shotgun (WGS) entry which is preliminary data.</text>
</comment>
<sequence>MSGRRPPAENAASKQPPLFIVAMKGHPGTGKSTLSRFLSSTLRLPLLDKDDVRNSTLPLQRAYPSSSPLLNDLSYSVLLRLASTQLSAGLGVIIDSPLSRRHLLGSIVALAEAHGAKVVVVECVARDEAEWRRRVEERGRGVERDEGIWHKPSTWRELKELVDGYGGCTEYAVDEGVAKLVVDTTEEGVGLSEMAERVMAFLAENG</sequence>
<reference evidence="2" key="1">
    <citation type="journal article" date="2023" name="Front. Plant Sci.">
        <title>Chromosomal-level genome assembly of Melastoma candidum provides insights into trichome evolution.</title>
        <authorList>
            <person name="Zhong Y."/>
            <person name="Wu W."/>
            <person name="Sun C."/>
            <person name="Zou P."/>
            <person name="Liu Y."/>
            <person name="Dai S."/>
            <person name="Zhou R."/>
        </authorList>
    </citation>
    <scope>NUCLEOTIDE SEQUENCE [LARGE SCALE GENOMIC DNA]</scope>
</reference>
<evidence type="ECO:0000313" key="2">
    <source>
        <dbReference type="Proteomes" id="UP001057402"/>
    </source>
</evidence>
<accession>A0ACB9S805</accession>
<evidence type="ECO:0000313" key="1">
    <source>
        <dbReference type="EMBL" id="KAI4387284.1"/>
    </source>
</evidence>
<gene>
    <name evidence="1" type="ORF">MLD38_005127</name>
</gene>
<protein>
    <submittedName>
        <fullName evidence="1">Uncharacterized protein</fullName>
    </submittedName>
</protein>